<gene>
    <name evidence="6" type="ordered locus">Tpen_1273</name>
</gene>
<dbReference type="EMBL" id="CP000505">
    <property type="protein sequence ID" value="ABL78671.1"/>
    <property type="molecule type" value="Genomic_DNA"/>
</dbReference>
<dbReference type="InterPro" id="IPR003439">
    <property type="entry name" value="ABC_transporter-like_ATP-bd"/>
</dbReference>
<proteinExistence type="inferred from homology"/>
<protein>
    <submittedName>
        <fullName evidence="6">ABC transporter related</fullName>
    </submittedName>
</protein>
<evidence type="ECO:0000313" key="7">
    <source>
        <dbReference type="Proteomes" id="UP000000641"/>
    </source>
</evidence>
<feature type="domain" description="ABC transporter" evidence="5">
    <location>
        <begin position="17"/>
        <end position="247"/>
    </location>
</feature>
<name>A1RZP1_THEPD</name>
<dbReference type="PANTHER" id="PTHR43335">
    <property type="entry name" value="ABC TRANSPORTER, ATP-BINDING PROTEIN"/>
    <property type="match status" value="1"/>
</dbReference>
<organism evidence="6 7">
    <name type="scientific">Thermofilum pendens (strain DSM 2475 / Hrk 5)</name>
    <dbReference type="NCBI Taxonomy" id="368408"/>
    <lineage>
        <taxon>Archaea</taxon>
        <taxon>Thermoproteota</taxon>
        <taxon>Thermoprotei</taxon>
        <taxon>Thermofilales</taxon>
        <taxon>Thermofilaceae</taxon>
        <taxon>Thermofilum</taxon>
    </lineage>
</organism>
<dbReference type="InterPro" id="IPR027417">
    <property type="entry name" value="P-loop_NTPase"/>
</dbReference>
<dbReference type="CDD" id="cd03230">
    <property type="entry name" value="ABC_DR_subfamily_A"/>
    <property type="match status" value="1"/>
</dbReference>
<dbReference type="STRING" id="368408.Tpen_1273"/>
<dbReference type="SUPFAM" id="SSF52540">
    <property type="entry name" value="P-loop containing nucleoside triphosphate hydrolases"/>
    <property type="match status" value="1"/>
</dbReference>
<keyword evidence="3" id="KW-0547">Nucleotide-binding</keyword>
<dbReference type="GO" id="GO:0016887">
    <property type="term" value="F:ATP hydrolysis activity"/>
    <property type="evidence" value="ECO:0007669"/>
    <property type="project" value="InterPro"/>
</dbReference>
<reference evidence="7" key="1">
    <citation type="journal article" date="2008" name="J. Bacteriol.">
        <title>Genome sequence of Thermofilum pendens reveals an exceptional loss of biosynthetic pathways without genome reduction.</title>
        <authorList>
            <person name="Anderson I."/>
            <person name="Rodriguez J."/>
            <person name="Susanti D."/>
            <person name="Porat I."/>
            <person name="Reich C."/>
            <person name="Ulrich L.E."/>
            <person name="Elkins J.G."/>
            <person name="Mavromatis K."/>
            <person name="Lykidis A."/>
            <person name="Kim E."/>
            <person name="Thompson L.S."/>
            <person name="Nolan M."/>
            <person name="Land M."/>
            <person name="Copeland A."/>
            <person name="Lapidus A."/>
            <person name="Lucas S."/>
            <person name="Detter C."/>
            <person name="Zhulin I.B."/>
            <person name="Olsen G.J."/>
            <person name="Whitman W."/>
            <person name="Mukhopadhyay B."/>
            <person name="Bristow J."/>
            <person name="Kyrpides N."/>
        </authorList>
    </citation>
    <scope>NUCLEOTIDE SEQUENCE [LARGE SCALE GENOMIC DNA]</scope>
    <source>
        <strain evidence="7">DSM 2475 / Hrk 5</strain>
    </source>
</reference>
<dbReference type="EnsemblBacteria" id="ABL78671">
    <property type="protein sequence ID" value="ABL78671"/>
    <property type="gene ID" value="Tpen_1273"/>
</dbReference>
<dbReference type="PROSITE" id="PS50893">
    <property type="entry name" value="ABC_TRANSPORTER_2"/>
    <property type="match status" value="1"/>
</dbReference>
<evidence type="ECO:0000259" key="5">
    <source>
        <dbReference type="PROSITE" id="PS50893"/>
    </source>
</evidence>
<comment type="similarity">
    <text evidence="1">Belongs to the ABC transporter superfamily.</text>
</comment>
<evidence type="ECO:0000256" key="4">
    <source>
        <dbReference type="ARBA" id="ARBA00022840"/>
    </source>
</evidence>
<evidence type="ECO:0000256" key="1">
    <source>
        <dbReference type="ARBA" id="ARBA00005417"/>
    </source>
</evidence>
<keyword evidence="2" id="KW-0813">Transport</keyword>
<dbReference type="eggNOG" id="arCOG00194">
    <property type="taxonomic scope" value="Archaea"/>
</dbReference>
<dbReference type="SMART" id="SM00382">
    <property type="entry name" value="AAA"/>
    <property type="match status" value="1"/>
</dbReference>
<dbReference type="KEGG" id="tpe:Tpen_1273"/>
<dbReference type="HOGENOM" id="CLU_000604_1_2_2"/>
<dbReference type="GO" id="GO:0005524">
    <property type="term" value="F:ATP binding"/>
    <property type="evidence" value="ECO:0007669"/>
    <property type="project" value="UniProtKB-KW"/>
</dbReference>
<evidence type="ECO:0000256" key="3">
    <source>
        <dbReference type="ARBA" id="ARBA00022741"/>
    </source>
</evidence>
<dbReference type="Pfam" id="PF00005">
    <property type="entry name" value="ABC_tran"/>
    <property type="match status" value="1"/>
</dbReference>
<evidence type="ECO:0000256" key="2">
    <source>
        <dbReference type="ARBA" id="ARBA00022448"/>
    </source>
</evidence>
<keyword evidence="7" id="KW-1185">Reference proteome</keyword>
<keyword evidence="4" id="KW-0067">ATP-binding</keyword>
<dbReference type="AlphaFoldDB" id="A1RZP1"/>
<dbReference type="Gene3D" id="3.40.50.300">
    <property type="entry name" value="P-loop containing nucleotide triphosphate hydrolases"/>
    <property type="match status" value="1"/>
</dbReference>
<sequence>MLRKFLYRACVQAGGMIEVRGVYKSFGKARVLEDVSFSVRNGEVVGFVGLNGAGKTTTIRITVGVLPPDAGDVFIDGYSVSEDKVEASARVGWVPELPIFESEYRALDYFAYLAGYYGYSEGEARRLGRELFERVGIGEAANKRLEEFSQGMKKRFALAVSLINDPPNFLFDEVLNGLDPQGIAFFRGLVQEFRKAGKAVLFSSHILSEVEGLADRVVFIHRGRIVGTYTMDEIRRRASGELLVSVSPLDDGAASIAAKYGEPEKRGNALAVKGFSGDPSSLVAELVAAGYRVAEVKRSEKSLEEFFFELVGLRGDGA</sequence>
<dbReference type="InterPro" id="IPR017871">
    <property type="entry name" value="ABC_transporter-like_CS"/>
</dbReference>
<accession>A1RZP1</accession>
<dbReference type="PROSITE" id="PS00211">
    <property type="entry name" value="ABC_TRANSPORTER_1"/>
    <property type="match status" value="1"/>
</dbReference>
<dbReference type="Proteomes" id="UP000000641">
    <property type="component" value="Chromosome"/>
</dbReference>
<dbReference type="PANTHER" id="PTHR43335:SF4">
    <property type="entry name" value="ABC TRANSPORTER, ATP-BINDING PROTEIN"/>
    <property type="match status" value="1"/>
</dbReference>
<dbReference type="InterPro" id="IPR003593">
    <property type="entry name" value="AAA+_ATPase"/>
</dbReference>
<evidence type="ECO:0000313" key="6">
    <source>
        <dbReference type="EMBL" id="ABL78671.1"/>
    </source>
</evidence>